<organism evidence="6">
    <name type="scientific">Fundidesulfovibrio putealis</name>
    <dbReference type="NCBI Taxonomy" id="270496"/>
    <lineage>
        <taxon>Bacteria</taxon>
        <taxon>Pseudomonadati</taxon>
        <taxon>Thermodesulfobacteriota</taxon>
        <taxon>Desulfovibrionia</taxon>
        <taxon>Desulfovibrionales</taxon>
        <taxon>Desulfovibrionaceae</taxon>
        <taxon>Fundidesulfovibrio</taxon>
    </lineage>
</organism>
<comment type="similarity">
    <text evidence="5">Belongs to the CbiD family.</text>
</comment>
<dbReference type="NCBIfam" id="NF000849">
    <property type="entry name" value="PRK00075.1-1"/>
    <property type="match status" value="1"/>
</dbReference>
<proteinExistence type="inferred from homology"/>
<comment type="caution">
    <text evidence="6">The sequence shown here is derived from an EMBL/GenBank/DDBJ whole genome shotgun (WGS) entry which is preliminary data.</text>
</comment>
<gene>
    <name evidence="5" type="primary">cbiD</name>
    <name evidence="6" type="ORF">ENR59_01125</name>
</gene>
<dbReference type="SUPFAM" id="SSF111342">
    <property type="entry name" value="CbiD-like"/>
    <property type="match status" value="1"/>
</dbReference>
<comment type="function">
    <text evidence="5">Catalyzes the methylation of C-1 in cobalt-precorrin-5B to form cobalt-precorrin-6A.</text>
</comment>
<dbReference type="InterPro" id="IPR002748">
    <property type="entry name" value="CbiD"/>
</dbReference>
<evidence type="ECO:0000313" key="6">
    <source>
        <dbReference type="EMBL" id="HGG91540.1"/>
    </source>
</evidence>
<evidence type="ECO:0000256" key="3">
    <source>
        <dbReference type="ARBA" id="ARBA00022679"/>
    </source>
</evidence>
<dbReference type="GO" id="GO:0032259">
    <property type="term" value="P:methylation"/>
    <property type="evidence" value="ECO:0007669"/>
    <property type="project" value="UniProtKB-KW"/>
</dbReference>
<dbReference type="GO" id="GO:0019251">
    <property type="term" value="P:anaerobic cobalamin biosynthetic process"/>
    <property type="evidence" value="ECO:0007669"/>
    <property type="project" value="UniProtKB-UniRule"/>
</dbReference>
<dbReference type="PANTHER" id="PTHR35863:SF1">
    <property type="entry name" value="COBALT-PRECORRIN-5B C(1)-METHYLTRANSFERASE"/>
    <property type="match status" value="1"/>
</dbReference>
<reference evidence="6" key="1">
    <citation type="journal article" date="2020" name="mSystems">
        <title>Genome- and Community-Level Interaction Insights into Carbon Utilization and Element Cycling Functions of Hydrothermarchaeota in Hydrothermal Sediment.</title>
        <authorList>
            <person name="Zhou Z."/>
            <person name="Liu Y."/>
            <person name="Xu W."/>
            <person name="Pan J."/>
            <person name="Luo Z.H."/>
            <person name="Li M."/>
        </authorList>
    </citation>
    <scope>NUCLEOTIDE SEQUENCE [LARGE SCALE GENOMIC DNA]</scope>
    <source>
        <strain evidence="6">SpSt-413</strain>
    </source>
</reference>
<dbReference type="EC" id="2.1.1.195" evidence="5"/>
<evidence type="ECO:0000256" key="2">
    <source>
        <dbReference type="ARBA" id="ARBA00022603"/>
    </source>
</evidence>
<evidence type="ECO:0000256" key="4">
    <source>
        <dbReference type="ARBA" id="ARBA00022691"/>
    </source>
</evidence>
<dbReference type="Pfam" id="PF01888">
    <property type="entry name" value="CbiD"/>
    <property type="match status" value="1"/>
</dbReference>
<sequence length="366" mass="37671">MSARQRDKAALRQGFTTGSAAAAAAVAALELLLRDVALDAADIPLPPGGRLAVPVARVEREGGGVRARVVKDAGDDPDATHGALIECLAERAPGPPGQVELLAGRGVGRVTLPGLPVAPGQPAINPAPRAQIVAAAREAAARAGYAGALRLLIEVPDGEALARRTLNPRLGIVGGISILGTQGVVKPFSHAAWLATIDAGLDVARAAGQATAALSTGRRSERLLMARLPELPALCFVQAADHFGHGTRRAASGGFTTIVWGCFFGKLAKMAQGLESTHAHAAALDFALLTRLAREAGVDAQTARGMARANTARHALDLAGDKRQDFARIVTRAALDAARTFAGPGPRLGVCCFDFDETLLAEAYSA</sequence>
<dbReference type="InterPro" id="IPR036074">
    <property type="entry name" value="CbiD_sf"/>
</dbReference>
<dbReference type="PIRSF" id="PIRSF026782">
    <property type="entry name" value="CbiD"/>
    <property type="match status" value="1"/>
</dbReference>
<dbReference type="UniPathway" id="UPA00148">
    <property type="reaction ID" value="UER00227"/>
</dbReference>
<dbReference type="AlphaFoldDB" id="A0A7C3W805"/>
<dbReference type="NCBIfam" id="TIGR00312">
    <property type="entry name" value="cbiD"/>
    <property type="match status" value="1"/>
</dbReference>
<keyword evidence="1 5" id="KW-0169">Cobalamin biosynthesis</keyword>
<comment type="pathway">
    <text evidence="5">Cofactor biosynthesis; adenosylcobalamin biosynthesis; cob(II)yrinate a,c-diamide from sirohydrochlorin (anaerobic route): step 6/10.</text>
</comment>
<name>A0A7C3W805_9BACT</name>
<evidence type="ECO:0000256" key="1">
    <source>
        <dbReference type="ARBA" id="ARBA00022573"/>
    </source>
</evidence>
<comment type="catalytic activity">
    <reaction evidence="5">
        <text>Co-precorrin-5B + S-adenosyl-L-methionine = Co-precorrin-6A + S-adenosyl-L-homocysteine</text>
        <dbReference type="Rhea" id="RHEA:26285"/>
        <dbReference type="ChEBI" id="CHEBI:57856"/>
        <dbReference type="ChEBI" id="CHEBI:59789"/>
        <dbReference type="ChEBI" id="CHEBI:60063"/>
        <dbReference type="ChEBI" id="CHEBI:60064"/>
        <dbReference type="EC" id="2.1.1.195"/>
    </reaction>
</comment>
<accession>A0A7C3W805</accession>
<dbReference type="EMBL" id="DSRP01000079">
    <property type="protein sequence ID" value="HGG91540.1"/>
    <property type="molecule type" value="Genomic_DNA"/>
</dbReference>
<dbReference type="PANTHER" id="PTHR35863">
    <property type="entry name" value="COBALT-PRECORRIN-5B C(1)-METHYLTRANSFERASE"/>
    <property type="match status" value="1"/>
</dbReference>
<keyword evidence="3 5" id="KW-0808">Transferase</keyword>
<keyword evidence="2 5" id="KW-0489">Methyltransferase</keyword>
<dbReference type="Gene3D" id="3.30.2110.10">
    <property type="entry name" value="CbiD-like"/>
    <property type="match status" value="1"/>
</dbReference>
<protein>
    <recommendedName>
        <fullName evidence="5">Cobalt-precorrin-5B C(1)-methyltransferase</fullName>
        <ecNumber evidence="5">2.1.1.195</ecNumber>
    </recommendedName>
    <alternativeName>
        <fullName evidence="5">Cobalt-precorrin-6A synthase</fullName>
    </alternativeName>
</protein>
<dbReference type="HAMAP" id="MF_00787">
    <property type="entry name" value="CbiD"/>
    <property type="match status" value="1"/>
</dbReference>
<keyword evidence="4 5" id="KW-0949">S-adenosyl-L-methionine</keyword>
<dbReference type="GO" id="GO:0008168">
    <property type="term" value="F:methyltransferase activity"/>
    <property type="evidence" value="ECO:0007669"/>
    <property type="project" value="UniProtKB-UniRule"/>
</dbReference>
<evidence type="ECO:0000256" key="5">
    <source>
        <dbReference type="HAMAP-Rule" id="MF_00787"/>
    </source>
</evidence>